<feature type="region of interest" description="Disordered" evidence="1">
    <location>
        <begin position="68"/>
        <end position="87"/>
    </location>
</feature>
<dbReference type="EMBL" id="JABANP010000487">
    <property type="protein sequence ID" value="KAF4681763.1"/>
    <property type="molecule type" value="Genomic_DNA"/>
</dbReference>
<evidence type="ECO:0000313" key="2">
    <source>
        <dbReference type="EMBL" id="KAF4681763.1"/>
    </source>
</evidence>
<dbReference type="AlphaFoldDB" id="A0A7J6ND08"/>
<feature type="region of interest" description="Disordered" evidence="1">
    <location>
        <begin position="1"/>
        <end position="21"/>
    </location>
</feature>
<dbReference type="Proteomes" id="UP000541610">
    <property type="component" value="Unassembled WGS sequence"/>
</dbReference>
<organism evidence="2 3">
    <name type="scientific">Perkinsus olseni</name>
    <name type="common">Perkinsus atlanticus</name>
    <dbReference type="NCBI Taxonomy" id="32597"/>
    <lineage>
        <taxon>Eukaryota</taxon>
        <taxon>Sar</taxon>
        <taxon>Alveolata</taxon>
        <taxon>Perkinsozoa</taxon>
        <taxon>Perkinsea</taxon>
        <taxon>Perkinsida</taxon>
        <taxon>Perkinsidae</taxon>
        <taxon>Perkinsus</taxon>
    </lineage>
</organism>
<feature type="compositionally biased region" description="Polar residues" evidence="1">
    <location>
        <begin position="76"/>
        <end position="87"/>
    </location>
</feature>
<name>A0A7J6ND08_PEROL</name>
<sequence>MGDVASEGYTQEVIGETHDGRKNFREAVPLTLQERATNKNIQEHEGGWIKMRKIASEDVSNNYADTRIYQHGETGNFPNSSPTKAGR</sequence>
<comment type="caution">
    <text evidence="2">The sequence shown here is derived from an EMBL/GenBank/DDBJ whole genome shotgun (WGS) entry which is preliminary data.</text>
</comment>
<accession>A0A7J6ND08</accession>
<gene>
    <name evidence="2" type="ORF">FOZ60_011579</name>
</gene>
<evidence type="ECO:0000256" key="1">
    <source>
        <dbReference type="SAM" id="MobiDB-lite"/>
    </source>
</evidence>
<evidence type="ECO:0000313" key="3">
    <source>
        <dbReference type="Proteomes" id="UP000541610"/>
    </source>
</evidence>
<proteinExistence type="predicted"/>
<reference evidence="2 3" key="1">
    <citation type="submission" date="2020-04" db="EMBL/GenBank/DDBJ databases">
        <title>Perkinsus olseni comparative genomics.</title>
        <authorList>
            <person name="Bogema D.R."/>
        </authorList>
    </citation>
    <scope>NUCLEOTIDE SEQUENCE [LARGE SCALE GENOMIC DNA]</scope>
    <source>
        <strain evidence="2">00978-12</strain>
    </source>
</reference>
<protein>
    <submittedName>
        <fullName evidence="2">Uncharacterized protein</fullName>
    </submittedName>
</protein>